<evidence type="ECO:0000256" key="2">
    <source>
        <dbReference type="ARBA" id="ARBA00022527"/>
    </source>
</evidence>
<dbReference type="EC" id="2.7.11.1" evidence="1"/>
<feature type="region of interest" description="Disordered" evidence="9">
    <location>
        <begin position="1"/>
        <end position="34"/>
    </location>
</feature>
<accession>A0A9P9BR47</accession>
<dbReference type="GO" id="GO:0005829">
    <property type="term" value="C:cytosol"/>
    <property type="evidence" value="ECO:0007669"/>
    <property type="project" value="TreeGrafter"/>
</dbReference>
<keyword evidence="3" id="KW-0808">Transferase</keyword>
<dbReference type="GO" id="GO:0030003">
    <property type="term" value="P:intracellular monoatomic cation homeostasis"/>
    <property type="evidence" value="ECO:0007669"/>
    <property type="project" value="TreeGrafter"/>
</dbReference>
<evidence type="ECO:0000256" key="9">
    <source>
        <dbReference type="SAM" id="MobiDB-lite"/>
    </source>
</evidence>
<feature type="domain" description="Protein kinase" evidence="10">
    <location>
        <begin position="103"/>
        <end position="442"/>
    </location>
</feature>
<dbReference type="InterPro" id="IPR008271">
    <property type="entry name" value="Ser/Thr_kinase_AS"/>
</dbReference>
<evidence type="ECO:0000256" key="5">
    <source>
        <dbReference type="ARBA" id="ARBA00022777"/>
    </source>
</evidence>
<feature type="compositionally biased region" description="Polar residues" evidence="9">
    <location>
        <begin position="138"/>
        <end position="153"/>
    </location>
</feature>
<feature type="region of interest" description="Disordered" evidence="9">
    <location>
        <begin position="131"/>
        <end position="166"/>
    </location>
</feature>
<organism evidence="11 12">
    <name type="scientific">Microdochium trichocladiopsis</name>
    <dbReference type="NCBI Taxonomy" id="1682393"/>
    <lineage>
        <taxon>Eukaryota</taxon>
        <taxon>Fungi</taxon>
        <taxon>Dikarya</taxon>
        <taxon>Ascomycota</taxon>
        <taxon>Pezizomycotina</taxon>
        <taxon>Sordariomycetes</taxon>
        <taxon>Xylariomycetidae</taxon>
        <taxon>Xylariales</taxon>
        <taxon>Microdochiaceae</taxon>
        <taxon>Microdochium</taxon>
    </lineage>
</organism>
<evidence type="ECO:0000259" key="10">
    <source>
        <dbReference type="PROSITE" id="PS50011"/>
    </source>
</evidence>
<protein>
    <recommendedName>
        <fullName evidence="1">non-specific serine/threonine protein kinase</fullName>
        <ecNumber evidence="1">2.7.11.1</ecNumber>
    </recommendedName>
</protein>
<name>A0A9P9BR47_9PEZI</name>
<sequence length="458" mass="50968">MTRVHRTSVAGAPPIGPQFVIDSTSQGGHRHSYSATTDLGVKKSRYTSPAQVDNRLDKFRSLLTRANQKFRSFQPEHHHFGSGENLFNSVEASSIATLEGCDRATRRQIGREAFGTVSVVKRAAWHRDRDTKDAPLLSTETLPQVTPSPSLDSSKNEDRGLGLEKDSADANLEKHELVAVKQFRRRPGKSLELYRQNVIREFELATKLRHPNIVCTWELIEINSADSDENDGNLGVVMEYCEAGDLYQLMRSRAPDMLCMAEADCLFKQLMLGVEYLHVSAGVAHCDIKPENLLITYDGRLKIADFGCSQHCRRDDQPSVLGSSGASSAGPGRNGLVSGARGSEYYKAPEQHVQDQFNGPAADIWACGVTYLVMRVGRRLWPTARMDDQYYAMYIKCRQEAAGYPPIEVLELQDCRNIIYCMLDPVAKRRITISQALKTDWARAIQVCNTPGKGSTPG</sequence>
<evidence type="ECO:0000256" key="1">
    <source>
        <dbReference type="ARBA" id="ARBA00012513"/>
    </source>
</evidence>
<comment type="caution">
    <text evidence="11">The sequence shown here is derived from an EMBL/GenBank/DDBJ whole genome shotgun (WGS) entry which is preliminary data.</text>
</comment>
<keyword evidence="6" id="KW-0067">ATP-binding</keyword>
<dbReference type="Pfam" id="PF00069">
    <property type="entry name" value="Pkinase"/>
    <property type="match status" value="1"/>
</dbReference>
<dbReference type="PROSITE" id="PS00108">
    <property type="entry name" value="PROTEIN_KINASE_ST"/>
    <property type="match status" value="1"/>
</dbReference>
<evidence type="ECO:0000256" key="8">
    <source>
        <dbReference type="ARBA" id="ARBA00048679"/>
    </source>
</evidence>
<proteinExistence type="predicted"/>
<dbReference type="Proteomes" id="UP000756346">
    <property type="component" value="Unassembled WGS sequence"/>
</dbReference>
<dbReference type="RefSeq" id="XP_046013170.1">
    <property type="nucleotide sequence ID" value="XM_046148073.1"/>
</dbReference>
<evidence type="ECO:0000256" key="3">
    <source>
        <dbReference type="ARBA" id="ARBA00022679"/>
    </source>
</evidence>
<gene>
    <name evidence="11" type="ORF">B0I36DRAFT_123231</name>
</gene>
<evidence type="ECO:0000313" key="12">
    <source>
        <dbReference type="Proteomes" id="UP000756346"/>
    </source>
</evidence>
<dbReference type="GO" id="GO:0005524">
    <property type="term" value="F:ATP binding"/>
    <property type="evidence" value="ECO:0007669"/>
    <property type="project" value="UniProtKB-KW"/>
</dbReference>
<dbReference type="GeneID" id="70177619"/>
<comment type="catalytic activity">
    <reaction evidence="8">
        <text>L-seryl-[protein] + ATP = O-phospho-L-seryl-[protein] + ADP + H(+)</text>
        <dbReference type="Rhea" id="RHEA:17989"/>
        <dbReference type="Rhea" id="RHEA-COMP:9863"/>
        <dbReference type="Rhea" id="RHEA-COMP:11604"/>
        <dbReference type="ChEBI" id="CHEBI:15378"/>
        <dbReference type="ChEBI" id="CHEBI:29999"/>
        <dbReference type="ChEBI" id="CHEBI:30616"/>
        <dbReference type="ChEBI" id="CHEBI:83421"/>
        <dbReference type="ChEBI" id="CHEBI:456216"/>
        <dbReference type="EC" id="2.7.11.1"/>
    </reaction>
</comment>
<comment type="catalytic activity">
    <reaction evidence="7">
        <text>L-threonyl-[protein] + ATP = O-phospho-L-threonyl-[protein] + ADP + H(+)</text>
        <dbReference type="Rhea" id="RHEA:46608"/>
        <dbReference type="Rhea" id="RHEA-COMP:11060"/>
        <dbReference type="Rhea" id="RHEA-COMP:11605"/>
        <dbReference type="ChEBI" id="CHEBI:15378"/>
        <dbReference type="ChEBI" id="CHEBI:30013"/>
        <dbReference type="ChEBI" id="CHEBI:30616"/>
        <dbReference type="ChEBI" id="CHEBI:61977"/>
        <dbReference type="ChEBI" id="CHEBI:456216"/>
        <dbReference type="EC" id="2.7.11.1"/>
    </reaction>
</comment>
<keyword evidence="5 11" id="KW-0418">Kinase</keyword>
<feature type="compositionally biased region" description="Polar residues" evidence="9">
    <location>
        <begin position="21"/>
        <end position="34"/>
    </location>
</feature>
<evidence type="ECO:0000313" key="11">
    <source>
        <dbReference type="EMBL" id="KAH7031490.1"/>
    </source>
</evidence>
<dbReference type="SMART" id="SM00220">
    <property type="entry name" value="S_TKc"/>
    <property type="match status" value="1"/>
</dbReference>
<dbReference type="AlphaFoldDB" id="A0A9P9BR47"/>
<dbReference type="OrthoDB" id="6513151at2759"/>
<keyword evidence="12" id="KW-1185">Reference proteome</keyword>
<keyword evidence="2" id="KW-0723">Serine/threonine-protein kinase</keyword>
<dbReference type="InterPro" id="IPR011009">
    <property type="entry name" value="Kinase-like_dom_sf"/>
</dbReference>
<dbReference type="PROSITE" id="PS50011">
    <property type="entry name" value="PROTEIN_KINASE_DOM"/>
    <property type="match status" value="1"/>
</dbReference>
<dbReference type="Gene3D" id="1.10.510.10">
    <property type="entry name" value="Transferase(Phosphotransferase) domain 1"/>
    <property type="match status" value="1"/>
</dbReference>
<dbReference type="SUPFAM" id="SSF56112">
    <property type="entry name" value="Protein kinase-like (PK-like)"/>
    <property type="match status" value="1"/>
</dbReference>
<evidence type="ECO:0000256" key="4">
    <source>
        <dbReference type="ARBA" id="ARBA00022741"/>
    </source>
</evidence>
<reference evidence="11" key="1">
    <citation type="journal article" date="2021" name="Nat. Commun.">
        <title>Genetic determinants of endophytism in the Arabidopsis root mycobiome.</title>
        <authorList>
            <person name="Mesny F."/>
            <person name="Miyauchi S."/>
            <person name="Thiergart T."/>
            <person name="Pickel B."/>
            <person name="Atanasova L."/>
            <person name="Karlsson M."/>
            <person name="Huettel B."/>
            <person name="Barry K.W."/>
            <person name="Haridas S."/>
            <person name="Chen C."/>
            <person name="Bauer D."/>
            <person name="Andreopoulos W."/>
            <person name="Pangilinan J."/>
            <person name="LaButti K."/>
            <person name="Riley R."/>
            <person name="Lipzen A."/>
            <person name="Clum A."/>
            <person name="Drula E."/>
            <person name="Henrissat B."/>
            <person name="Kohler A."/>
            <person name="Grigoriev I.V."/>
            <person name="Martin F.M."/>
            <person name="Hacquard S."/>
        </authorList>
    </citation>
    <scope>NUCLEOTIDE SEQUENCE</scope>
    <source>
        <strain evidence="11">MPI-CAGE-CH-0230</strain>
    </source>
</reference>
<dbReference type="InterPro" id="IPR000719">
    <property type="entry name" value="Prot_kinase_dom"/>
</dbReference>
<feature type="compositionally biased region" description="Basic and acidic residues" evidence="9">
    <location>
        <begin position="154"/>
        <end position="166"/>
    </location>
</feature>
<dbReference type="PANTHER" id="PTHR24343">
    <property type="entry name" value="SERINE/THREONINE KINASE"/>
    <property type="match status" value="1"/>
</dbReference>
<evidence type="ECO:0000256" key="7">
    <source>
        <dbReference type="ARBA" id="ARBA00047899"/>
    </source>
</evidence>
<dbReference type="PANTHER" id="PTHR24343:SF558">
    <property type="entry name" value="PROTEIN KINASE DOMAIN-CONTAINING PROTEIN"/>
    <property type="match status" value="1"/>
</dbReference>
<evidence type="ECO:0000256" key="6">
    <source>
        <dbReference type="ARBA" id="ARBA00022840"/>
    </source>
</evidence>
<keyword evidence="4" id="KW-0547">Nucleotide-binding</keyword>
<dbReference type="EMBL" id="JAGTJQ010000005">
    <property type="protein sequence ID" value="KAH7031490.1"/>
    <property type="molecule type" value="Genomic_DNA"/>
</dbReference>
<dbReference type="GO" id="GO:0004674">
    <property type="term" value="F:protein serine/threonine kinase activity"/>
    <property type="evidence" value="ECO:0007669"/>
    <property type="project" value="UniProtKB-KW"/>
</dbReference>